<dbReference type="Proteomes" id="UP001177021">
    <property type="component" value="Unassembled WGS sequence"/>
</dbReference>
<organism evidence="1 2">
    <name type="scientific">Trifolium pratense</name>
    <name type="common">Red clover</name>
    <dbReference type="NCBI Taxonomy" id="57577"/>
    <lineage>
        <taxon>Eukaryota</taxon>
        <taxon>Viridiplantae</taxon>
        <taxon>Streptophyta</taxon>
        <taxon>Embryophyta</taxon>
        <taxon>Tracheophyta</taxon>
        <taxon>Spermatophyta</taxon>
        <taxon>Magnoliopsida</taxon>
        <taxon>eudicotyledons</taxon>
        <taxon>Gunneridae</taxon>
        <taxon>Pentapetalae</taxon>
        <taxon>rosids</taxon>
        <taxon>fabids</taxon>
        <taxon>Fabales</taxon>
        <taxon>Fabaceae</taxon>
        <taxon>Papilionoideae</taxon>
        <taxon>50 kb inversion clade</taxon>
        <taxon>NPAAA clade</taxon>
        <taxon>Hologalegina</taxon>
        <taxon>IRL clade</taxon>
        <taxon>Trifolieae</taxon>
        <taxon>Trifolium</taxon>
    </lineage>
</organism>
<gene>
    <name evidence="1" type="ORF">MILVUS5_LOCUS226</name>
</gene>
<keyword evidence="2" id="KW-1185">Reference proteome</keyword>
<accession>A0ACB0I704</accession>
<evidence type="ECO:0000313" key="1">
    <source>
        <dbReference type="EMBL" id="CAJ2627866.1"/>
    </source>
</evidence>
<reference evidence="1" key="1">
    <citation type="submission" date="2023-10" db="EMBL/GenBank/DDBJ databases">
        <authorList>
            <person name="Rodriguez Cubillos JULIANA M."/>
            <person name="De Vega J."/>
        </authorList>
    </citation>
    <scope>NUCLEOTIDE SEQUENCE</scope>
</reference>
<dbReference type="EMBL" id="CASHSV030000001">
    <property type="protein sequence ID" value="CAJ2627866.1"/>
    <property type="molecule type" value="Genomic_DNA"/>
</dbReference>
<protein>
    <submittedName>
        <fullName evidence="1">Uncharacterized protein</fullName>
    </submittedName>
</protein>
<sequence>MMIDNDDLGHNCWYSFEDPFPPPSSSPTYKFTVIATVNPFGFEEGMLWLPSYVLDEVCMSNRDQNQKVLNQQKLVDHNSFGESQSQYSKSTSRLSYQRPKLANCGVGNGMRAIFLEPSHGSCGTGVFLPQRADTKFQPRKKPACAPVLLPARVVQALNINVHALGVQISPPKAQKYKPRCREVYNNNSTEKKNDGKDASKQCSFISQKQCSSQGIFLPKEWTY</sequence>
<comment type="caution">
    <text evidence="1">The sequence shown here is derived from an EMBL/GenBank/DDBJ whole genome shotgun (WGS) entry which is preliminary data.</text>
</comment>
<proteinExistence type="predicted"/>
<evidence type="ECO:0000313" key="2">
    <source>
        <dbReference type="Proteomes" id="UP001177021"/>
    </source>
</evidence>
<name>A0ACB0I704_TRIPR</name>